<name>A0A9D3YDU6_DREPO</name>
<evidence type="ECO:0000313" key="3">
    <source>
        <dbReference type="EMBL" id="KAH3698902.1"/>
    </source>
</evidence>
<dbReference type="AlphaFoldDB" id="A0A9D3YDU6"/>
<comment type="caution">
    <text evidence="3">The sequence shown here is derived from an EMBL/GenBank/DDBJ whole genome shotgun (WGS) entry which is preliminary data.</text>
</comment>
<dbReference type="Proteomes" id="UP000828390">
    <property type="component" value="Unassembled WGS sequence"/>
</dbReference>
<dbReference type="InterPro" id="IPR013083">
    <property type="entry name" value="Znf_RING/FYVE/PHD"/>
</dbReference>
<reference evidence="3" key="2">
    <citation type="submission" date="2020-11" db="EMBL/GenBank/DDBJ databases">
        <authorList>
            <person name="McCartney M.A."/>
            <person name="Auch B."/>
            <person name="Kono T."/>
            <person name="Mallez S."/>
            <person name="Becker A."/>
            <person name="Gohl D.M."/>
            <person name="Silverstein K.A.T."/>
            <person name="Koren S."/>
            <person name="Bechman K.B."/>
            <person name="Herman A."/>
            <person name="Abrahante J.E."/>
            <person name="Garbe J."/>
        </authorList>
    </citation>
    <scope>NUCLEOTIDE SEQUENCE</scope>
    <source>
        <strain evidence="3">Duluth1</strain>
        <tissue evidence="3">Whole animal</tissue>
    </source>
</reference>
<dbReference type="SUPFAM" id="SSF46689">
    <property type="entry name" value="Homeodomain-like"/>
    <property type="match status" value="1"/>
</dbReference>
<feature type="domain" description="HTH psq-type" evidence="2">
    <location>
        <begin position="7"/>
        <end position="45"/>
    </location>
</feature>
<sequence length="282" mass="32555">MQSREKTQLQRAVSAVMQHKMKIRVDAREFNVPRSTLSDHVHGRVGETRTVIEAARANDVVQIAFPGHTTHILMPLDVKEREKTSAEKDRRVAQRALEDDERKRLKEQEEIEKIKRKEEHVEKRLARKQERKKNADEKRDRGKLANKKFTCGVCCMRGRVLDKSKGIVWFGCDEKVCGKWFHFECFHRSEQEYLRESMEEGESWYCKASIPFCLNAAIPFCLNAAIPFCLNAAIPFCLNAAIPFCLNAAIPFCLNAAIDYSRLRSSNTHGSMYLSHVSYVYN</sequence>
<evidence type="ECO:0000313" key="4">
    <source>
        <dbReference type="Proteomes" id="UP000828390"/>
    </source>
</evidence>
<keyword evidence="4" id="KW-1185">Reference proteome</keyword>
<gene>
    <name evidence="3" type="ORF">DPMN_073847</name>
</gene>
<dbReference type="Gene3D" id="1.10.10.60">
    <property type="entry name" value="Homeodomain-like"/>
    <property type="match status" value="1"/>
</dbReference>
<dbReference type="EMBL" id="JAIWYP010000015">
    <property type="protein sequence ID" value="KAH3698902.1"/>
    <property type="molecule type" value="Genomic_DNA"/>
</dbReference>
<dbReference type="SUPFAM" id="SSF57903">
    <property type="entry name" value="FYVE/PHD zinc finger"/>
    <property type="match status" value="1"/>
</dbReference>
<dbReference type="Pfam" id="PF05225">
    <property type="entry name" value="HTH_psq"/>
    <property type="match status" value="1"/>
</dbReference>
<reference evidence="3" key="1">
    <citation type="journal article" date="2019" name="bioRxiv">
        <title>The Genome of the Zebra Mussel, Dreissena polymorpha: A Resource for Invasive Species Research.</title>
        <authorList>
            <person name="McCartney M.A."/>
            <person name="Auch B."/>
            <person name="Kono T."/>
            <person name="Mallez S."/>
            <person name="Zhang Y."/>
            <person name="Obille A."/>
            <person name="Becker A."/>
            <person name="Abrahante J.E."/>
            <person name="Garbe J."/>
            <person name="Badalamenti J.P."/>
            <person name="Herman A."/>
            <person name="Mangelson H."/>
            <person name="Liachko I."/>
            <person name="Sullivan S."/>
            <person name="Sone E.D."/>
            <person name="Koren S."/>
            <person name="Silverstein K.A.T."/>
            <person name="Beckman K.B."/>
            <person name="Gohl D.M."/>
        </authorList>
    </citation>
    <scope>NUCLEOTIDE SEQUENCE</scope>
    <source>
        <strain evidence="3">Duluth1</strain>
        <tissue evidence="3">Whole animal</tissue>
    </source>
</reference>
<evidence type="ECO:0000259" key="2">
    <source>
        <dbReference type="Pfam" id="PF05225"/>
    </source>
</evidence>
<proteinExistence type="predicted"/>
<dbReference type="InterPro" id="IPR007889">
    <property type="entry name" value="HTH_Psq"/>
</dbReference>
<protein>
    <recommendedName>
        <fullName evidence="2">HTH psq-type domain-containing protein</fullName>
    </recommendedName>
</protein>
<accession>A0A9D3YDU6</accession>
<dbReference type="InterPro" id="IPR009057">
    <property type="entry name" value="Homeodomain-like_sf"/>
</dbReference>
<feature type="region of interest" description="Disordered" evidence="1">
    <location>
        <begin position="82"/>
        <end position="102"/>
    </location>
</feature>
<dbReference type="GO" id="GO:0003677">
    <property type="term" value="F:DNA binding"/>
    <property type="evidence" value="ECO:0007669"/>
    <property type="project" value="InterPro"/>
</dbReference>
<dbReference type="InterPro" id="IPR011011">
    <property type="entry name" value="Znf_FYVE_PHD"/>
</dbReference>
<dbReference type="Gene3D" id="3.30.40.10">
    <property type="entry name" value="Zinc/RING finger domain, C3HC4 (zinc finger)"/>
    <property type="match status" value="1"/>
</dbReference>
<organism evidence="3 4">
    <name type="scientific">Dreissena polymorpha</name>
    <name type="common">Zebra mussel</name>
    <name type="synonym">Mytilus polymorpha</name>
    <dbReference type="NCBI Taxonomy" id="45954"/>
    <lineage>
        <taxon>Eukaryota</taxon>
        <taxon>Metazoa</taxon>
        <taxon>Spiralia</taxon>
        <taxon>Lophotrochozoa</taxon>
        <taxon>Mollusca</taxon>
        <taxon>Bivalvia</taxon>
        <taxon>Autobranchia</taxon>
        <taxon>Heteroconchia</taxon>
        <taxon>Euheterodonta</taxon>
        <taxon>Imparidentia</taxon>
        <taxon>Neoheterodontei</taxon>
        <taxon>Myida</taxon>
        <taxon>Dreissenoidea</taxon>
        <taxon>Dreissenidae</taxon>
        <taxon>Dreissena</taxon>
    </lineage>
</organism>
<evidence type="ECO:0000256" key="1">
    <source>
        <dbReference type="SAM" id="MobiDB-lite"/>
    </source>
</evidence>